<dbReference type="Proteomes" id="UP000658514">
    <property type="component" value="Unassembled WGS sequence"/>
</dbReference>
<evidence type="ECO:0000313" key="1">
    <source>
        <dbReference type="EMBL" id="MBD2195477.1"/>
    </source>
</evidence>
<proteinExistence type="predicted"/>
<sequence>MLRIDLGFVDNFGGSVITIDIPTATLTLGSAAIGAYVGSVVGGPAGTAIGAVVGASVGRIAAAGPLEYCRITILGNRQMEAAFSYSPHLLTEGAAV</sequence>
<comment type="caution">
    <text evidence="1">The sequence shown here is derived from an EMBL/GenBank/DDBJ whole genome shotgun (WGS) entry which is preliminary data.</text>
</comment>
<evidence type="ECO:0008006" key="3">
    <source>
        <dbReference type="Google" id="ProtNLM"/>
    </source>
</evidence>
<dbReference type="EMBL" id="JACJQH010000010">
    <property type="protein sequence ID" value="MBD2195477.1"/>
    <property type="molecule type" value="Genomic_DNA"/>
</dbReference>
<evidence type="ECO:0000313" key="2">
    <source>
        <dbReference type="Proteomes" id="UP000658514"/>
    </source>
</evidence>
<organism evidence="1 2">
    <name type="scientific">Calothrix parietina FACHB-288</name>
    <dbReference type="NCBI Taxonomy" id="2692896"/>
    <lineage>
        <taxon>Bacteria</taxon>
        <taxon>Bacillati</taxon>
        <taxon>Cyanobacteriota</taxon>
        <taxon>Cyanophyceae</taxon>
        <taxon>Nostocales</taxon>
        <taxon>Calotrichaceae</taxon>
        <taxon>Calothrix</taxon>
    </lineage>
</organism>
<name>A0ABR8A660_9CYAN</name>
<dbReference type="RefSeq" id="WP_190538498.1">
    <property type="nucleotide sequence ID" value="NZ_CAWPNO010000002.1"/>
</dbReference>
<reference evidence="1 2" key="1">
    <citation type="journal article" date="2020" name="ISME J.">
        <title>Comparative genomics reveals insights into cyanobacterial evolution and habitat adaptation.</title>
        <authorList>
            <person name="Chen M.Y."/>
            <person name="Teng W.K."/>
            <person name="Zhao L."/>
            <person name="Hu C.X."/>
            <person name="Zhou Y.K."/>
            <person name="Han B.P."/>
            <person name="Song L.R."/>
            <person name="Shu W.S."/>
        </authorList>
    </citation>
    <scope>NUCLEOTIDE SEQUENCE [LARGE SCALE GENOMIC DNA]</scope>
    <source>
        <strain evidence="1 2">FACHB-288</strain>
    </source>
</reference>
<protein>
    <recommendedName>
        <fullName evidence="3">Glycine zipper domain-containing protein</fullName>
    </recommendedName>
</protein>
<accession>A0ABR8A660</accession>
<gene>
    <name evidence="1" type="ORF">H6G24_08245</name>
</gene>
<keyword evidence="2" id="KW-1185">Reference proteome</keyword>